<evidence type="ECO:0000259" key="18">
    <source>
        <dbReference type="Pfam" id="PF00294"/>
    </source>
</evidence>
<proteinExistence type="inferred from homology"/>
<evidence type="ECO:0000256" key="3">
    <source>
        <dbReference type="ARBA" id="ARBA00004713"/>
    </source>
</evidence>
<dbReference type="NCBIfam" id="NF008454">
    <property type="entry name" value="PRK11316.1"/>
    <property type="match status" value="1"/>
</dbReference>
<evidence type="ECO:0000256" key="2">
    <source>
        <dbReference type="ARBA" id="ARBA00003753"/>
    </source>
</evidence>
<dbReference type="UniPathway" id="UPA00958"/>
<dbReference type="GO" id="GO:0005524">
    <property type="term" value="F:ATP binding"/>
    <property type="evidence" value="ECO:0007669"/>
    <property type="project" value="UniProtKB-UniRule"/>
</dbReference>
<name>A0A451D045_9GAMM</name>
<dbReference type="InterPro" id="IPR011913">
    <property type="entry name" value="RfaE_dom_I"/>
</dbReference>
<dbReference type="InterPro" id="IPR011914">
    <property type="entry name" value="RfaE_dom_II"/>
</dbReference>
<evidence type="ECO:0000256" key="16">
    <source>
        <dbReference type="ARBA" id="ARBA00061122"/>
    </source>
</evidence>
<dbReference type="Gene3D" id="3.40.50.620">
    <property type="entry name" value="HUPs"/>
    <property type="match status" value="1"/>
</dbReference>
<dbReference type="SUPFAM" id="SSF52374">
    <property type="entry name" value="Nucleotidylyl transferase"/>
    <property type="match status" value="1"/>
</dbReference>
<gene>
    <name evidence="17 20" type="primary">hldE</name>
    <name evidence="20" type="ORF">ERCICURT3053_280</name>
</gene>
<dbReference type="GO" id="GO:0033785">
    <property type="term" value="F:heptose 7-phosphate kinase activity"/>
    <property type="evidence" value="ECO:0007669"/>
    <property type="project" value="UniProtKB-UniRule"/>
</dbReference>
<dbReference type="NCBIfam" id="TIGR00125">
    <property type="entry name" value="cyt_tran_rel"/>
    <property type="match status" value="1"/>
</dbReference>
<feature type="region of interest" description="Cytidylyltransferase" evidence="17">
    <location>
        <begin position="344"/>
        <end position="480"/>
    </location>
</feature>
<accession>A0A451D045</accession>
<evidence type="ECO:0000256" key="11">
    <source>
        <dbReference type="ARBA" id="ARBA00023268"/>
    </source>
</evidence>
<dbReference type="InterPro" id="IPR023030">
    <property type="entry name" value="Bifunc_HldE"/>
</dbReference>
<dbReference type="NCBIfam" id="TIGR02198">
    <property type="entry name" value="rfaE_dom_I"/>
    <property type="match status" value="1"/>
</dbReference>
<dbReference type="InterPro" id="IPR011611">
    <property type="entry name" value="PfkB_dom"/>
</dbReference>
<evidence type="ECO:0000256" key="15">
    <source>
        <dbReference type="ARBA" id="ARBA00060955"/>
    </source>
</evidence>
<comment type="pathway">
    <text evidence="17">Nucleotide-sugar biosynthesis; ADP-L-glycero-beta-D-manno-heptose biosynthesis; ADP-L-glycero-beta-D-manno-heptose from D-glycero-beta-D-manno-heptose 7-phosphate: step 1/4.</text>
</comment>
<protein>
    <recommendedName>
        <fullName evidence="17">Bifunctional protein HldE</fullName>
    </recommendedName>
    <domain>
        <recommendedName>
            <fullName evidence="17">D-beta-D-heptose 7-phosphate kinase</fullName>
            <ecNumber evidence="17">2.7.1.167</ecNumber>
        </recommendedName>
        <alternativeName>
            <fullName evidence="17">D-beta-D-heptose 7-phosphotransferase</fullName>
        </alternativeName>
        <alternativeName>
            <fullName evidence="17">D-glycero-beta-D-manno-heptose-7-phosphate kinase</fullName>
        </alternativeName>
    </domain>
    <domain>
        <recommendedName>
            <fullName evidence="17">D-beta-D-heptose 1-phosphate adenylyltransferase</fullName>
            <ecNumber evidence="17">2.7.7.70</ecNumber>
        </recommendedName>
        <alternativeName>
            <fullName evidence="17">D-glycero-beta-D-manno-heptose 1-phosphate adenylyltransferase</fullName>
        </alternativeName>
    </domain>
</protein>
<dbReference type="Pfam" id="PF00294">
    <property type="entry name" value="PfkB"/>
    <property type="match status" value="1"/>
</dbReference>
<evidence type="ECO:0000256" key="17">
    <source>
        <dbReference type="HAMAP-Rule" id="MF_01603"/>
    </source>
</evidence>
<dbReference type="OrthoDB" id="9802794at2"/>
<dbReference type="GO" id="GO:0016773">
    <property type="term" value="F:phosphotransferase activity, alcohol group as acceptor"/>
    <property type="evidence" value="ECO:0007669"/>
    <property type="project" value="InterPro"/>
</dbReference>
<dbReference type="FunFam" id="3.40.1190.20:FF:000002">
    <property type="entry name" value="Bifunctional protein HldE"/>
    <property type="match status" value="1"/>
</dbReference>
<dbReference type="InterPro" id="IPR004821">
    <property type="entry name" value="Cyt_trans-like"/>
</dbReference>
<keyword evidence="7 17" id="KW-0548">Nucleotidyltransferase</keyword>
<evidence type="ECO:0000256" key="5">
    <source>
        <dbReference type="ARBA" id="ARBA00011738"/>
    </source>
</evidence>
<comment type="pathway">
    <text evidence="3">Bacterial outer membrane biogenesis; LPS core biosynthesis.</text>
</comment>
<evidence type="ECO:0000259" key="19">
    <source>
        <dbReference type="Pfam" id="PF01467"/>
    </source>
</evidence>
<comment type="function">
    <text evidence="1 17">Catalyzes the phosphorylation of D-glycero-D-manno-heptose 7-phosphate at the C-1 position to selectively form D-glycero-beta-D-manno-heptose-1,7-bisphosphate.</text>
</comment>
<evidence type="ECO:0000256" key="4">
    <source>
        <dbReference type="ARBA" id="ARBA00010688"/>
    </source>
</evidence>
<comment type="similarity">
    <text evidence="15 17">In the N-terminal section; belongs to the carbohydrate kinase PfkB family.</text>
</comment>
<evidence type="ECO:0000256" key="7">
    <source>
        <dbReference type="ARBA" id="ARBA00022695"/>
    </source>
</evidence>
<comment type="subunit">
    <text evidence="5 17">Homodimer.</text>
</comment>
<dbReference type="EC" id="2.7.7.70" evidence="17"/>
<feature type="region of interest" description="Ribokinase" evidence="17">
    <location>
        <begin position="1"/>
        <end position="316"/>
    </location>
</feature>
<evidence type="ECO:0000256" key="1">
    <source>
        <dbReference type="ARBA" id="ARBA00002319"/>
    </source>
</evidence>
<dbReference type="InterPro" id="IPR014729">
    <property type="entry name" value="Rossmann-like_a/b/a_fold"/>
</dbReference>
<evidence type="ECO:0000256" key="9">
    <source>
        <dbReference type="ARBA" id="ARBA00022777"/>
    </source>
</evidence>
<sequence length="480" mass="52864">MNITLPNFTGVGVLIVGDVLLDQYWRGLTPKISPEAPVLVVKVNHIEDRPGGAANVAMNIVSLGAQPYLIGFLGADEAAKSLRKALDNVNVICDFISVDNYSTIIKTRVLVRNQQLIRLDFEEKLEGIHSELIHDRIYKFLPHIRAIVLSDYDKGALANVQTIITLARNKGIAILVDPKGNDFSRYYGATLITPNLHEFEKAVGKCKNEDDILEKGTRLMQENSFSGLLITRSEHGMILLQPDQNPCYMPTQAKEVYDVTGAGDTVISVVATSVAAGYTLEESCFFANIAAGIVVGKIGTSTVSAVELDHAIDMRLKEGGRMIDEAQLMIEIRKSRQRGETIVMTNGVFDILHAGHVSYLSNARKLGDRLIVAVNSDLSTRRLKGMSRPVNPLVNRMRVLGGLKSVDWVISFDDDTPKRLITKILPDFLVKGGDYKCTIEEIVGSKEVLDNGGSVRVLNFEDGITTSKIIQRIIRGKDNY</sequence>
<dbReference type="EMBL" id="LR217698">
    <property type="protein sequence ID" value="VFP78655.1"/>
    <property type="molecule type" value="Genomic_DNA"/>
</dbReference>
<keyword evidence="6 17" id="KW-0808">Transferase</keyword>
<dbReference type="Proteomes" id="UP000294364">
    <property type="component" value="Chromosome"/>
</dbReference>
<dbReference type="GO" id="GO:0097171">
    <property type="term" value="P:ADP-L-glycero-beta-D-manno-heptose biosynthetic process"/>
    <property type="evidence" value="ECO:0007669"/>
    <property type="project" value="UniProtKB-UniPathway"/>
</dbReference>
<feature type="domain" description="Carbohydrate kinase PfkB" evidence="18">
    <location>
        <begin position="15"/>
        <end position="302"/>
    </location>
</feature>
<organism evidence="20 21">
    <name type="scientific">Candidatus Erwinia haradaeae</name>
    <dbReference type="NCBI Taxonomy" id="1922217"/>
    <lineage>
        <taxon>Bacteria</taxon>
        <taxon>Pseudomonadati</taxon>
        <taxon>Pseudomonadota</taxon>
        <taxon>Gammaproteobacteria</taxon>
        <taxon>Enterobacterales</taxon>
        <taxon>Erwiniaceae</taxon>
        <taxon>Erwinia</taxon>
    </lineage>
</organism>
<evidence type="ECO:0000313" key="20">
    <source>
        <dbReference type="EMBL" id="VFP78655.1"/>
    </source>
</evidence>
<comment type="similarity">
    <text evidence="16 17">In the C-terminal section; belongs to the cytidylyltransferase family.</text>
</comment>
<dbReference type="GO" id="GO:0005829">
    <property type="term" value="C:cytosol"/>
    <property type="evidence" value="ECO:0007669"/>
    <property type="project" value="TreeGrafter"/>
</dbReference>
<dbReference type="GO" id="GO:0009244">
    <property type="term" value="P:lipopolysaccharide core region biosynthetic process"/>
    <property type="evidence" value="ECO:0007669"/>
    <property type="project" value="UniProtKB-UniPathway"/>
</dbReference>
<dbReference type="Pfam" id="PF01467">
    <property type="entry name" value="CTP_transf_like"/>
    <property type="match status" value="1"/>
</dbReference>
<comment type="function">
    <text evidence="2 17">Catalyzes the ADP transfer from ATP to D-glycero-beta-D-manno-heptose 1-phosphate, yielding ADP-D-glycero-beta-D-manno-heptose.</text>
</comment>
<dbReference type="HAMAP" id="MF_01603">
    <property type="entry name" value="HldE"/>
    <property type="match status" value="1"/>
</dbReference>
<keyword evidence="9 17" id="KW-0418">Kinase</keyword>
<dbReference type="PROSITE" id="PS00583">
    <property type="entry name" value="PFKB_KINASES_1"/>
    <property type="match status" value="1"/>
</dbReference>
<feature type="domain" description="Cytidyltransferase-like" evidence="19">
    <location>
        <begin position="344"/>
        <end position="472"/>
    </location>
</feature>
<dbReference type="FunFam" id="3.40.50.620:FF:000028">
    <property type="entry name" value="Bifunctional protein HldE"/>
    <property type="match status" value="1"/>
</dbReference>
<feature type="active site" evidence="17">
    <location>
        <position position="264"/>
    </location>
</feature>
<reference evidence="20 21" key="1">
    <citation type="submission" date="2019-02" db="EMBL/GenBank/DDBJ databases">
        <authorList>
            <person name="Manzano-Marin A."/>
            <person name="Manzano-Marin A."/>
        </authorList>
    </citation>
    <scope>NUCLEOTIDE SEQUENCE [LARGE SCALE GENOMIC DNA]</scope>
    <source>
        <strain evidence="20 21">ErCicurtihirsuta</strain>
    </source>
</reference>
<evidence type="ECO:0000313" key="21">
    <source>
        <dbReference type="Proteomes" id="UP000294364"/>
    </source>
</evidence>
<dbReference type="RefSeq" id="WP_157991971.1">
    <property type="nucleotide sequence ID" value="NZ_LR217698.1"/>
</dbReference>
<dbReference type="AlphaFoldDB" id="A0A451D045"/>
<dbReference type="UniPathway" id="UPA00356">
    <property type="reaction ID" value="UER00437"/>
</dbReference>
<evidence type="ECO:0000256" key="10">
    <source>
        <dbReference type="ARBA" id="ARBA00022840"/>
    </source>
</evidence>
<comment type="catalytic activity">
    <reaction evidence="14 17">
        <text>D-glycero-beta-D-manno-heptose 7-phosphate + ATP = D-glycero-beta-D-manno-heptose 1,7-bisphosphate + ADP + H(+)</text>
        <dbReference type="Rhea" id="RHEA:27473"/>
        <dbReference type="ChEBI" id="CHEBI:15378"/>
        <dbReference type="ChEBI" id="CHEBI:30616"/>
        <dbReference type="ChEBI" id="CHEBI:60204"/>
        <dbReference type="ChEBI" id="CHEBI:60208"/>
        <dbReference type="ChEBI" id="CHEBI:456216"/>
        <dbReference type="EC" id="2.7.1.167"/>
    </reaction>
</comment>
<dbReference type="NCBIfam" id="TIGR02199">
    <property type="entry name" value="rfaE_dom_II"/>
    <property type="match status" value="1"/>
</dbReference>
<feature type="binding site" evidence="17">
    <location>
        <begin position="195"/>
        <end position="198"/>
    </location>
    <ligand>
        <name>ATP</name>
        <dbReference type="ChEBI" id="CHEBI:30616"/>
    </ligand>
</feature>
<comment type="similarity">
    <text evidence="4">Belongs to the carbohydrate kinase PfkB family.</text>
</comment>
<evidence type="ECO:0000256" key="14">
    <source>
        <dbReference type="ARBA" id="ARBA00052873"/>
    </source>
</evidence>
<evidence type="ECO:0000256" key="12">
    <source>
        <dbReference type="ARBA" id="ARBA00023277"/>
    </source>
</evidence>
<dbReference type="SUPFAM" id="SSF53613">
    <property type="entry name" value="Ribokinase-like"/>
    <property type="match status" value="1"/>
</dbReference>
<dbReference type="Gene3D" id="3.40.1190.20">
    <property type="match status" value="1"/>
</dbReference>
<comment type="catalytic activity">
    <reaction evidence="13 17">
        <text>D-glycero-beta-D-manno-heptose 1-phosphate + ATP + H(+) = ADP-D-glycero-beta-D-manno-heptose + diphosphate</text>
        <dbReference type="Rhea" id="RHEA:27465"/>
        <dbReference type="ChEBI" id="CHEBI:15378"/>
        <dbReference type="ChEBI" id="CHEBI:30616"/>
        <dbReference type="ChEBI" id="CHEBI:33019"/>
        <dbReference type="ChEBI" id="CHEBI:59967"/>
        <dbReference type="ChEBI" id="CHEBI:61593"/>
        <dbReference type="EC" id="2.7.7.70"/>
    </reaction>
</comment>
<dbReference type="GO" id="GO:0033786">
    <property type="term" value="F:heptose-1-phosphate adenylyltransferase activity"/>
    <property type="evidence" value="ECO:0007669"/>
    <property type="project" value="UniProtKB-UniRule"/>
</dbReference>
<dbReference type="EC" id="2.7.1.167" evidence="17"/>
<dbReference type="CDD" id="cd01172">
    <property type="entry name" value="RfaE_like"/>
    <property type="match status" value="1"/>
</dbReference>
<evidence type="ECO:0000256" key="13">
    <source>
        <dbReference type="ARBA" id="ARBA00047428"/>
    </source>
</evidence>
<dbReference type="InterPro" id="IPR029056">
    <property type="entry name" value="Ribokinase-like"/>
</dbReference>
<keyword evidence="12 17" id="KW-0119">Carbohydrate metabolism</keyword>
<dbReference type="PANTHER" id="PTHR46969:SF1">
    <property type="entry name" value="BIFUNCTIONAL PROTEIN HLDE"/>
    <property type="match status" value="1"/>
</dbReference>
<keyword evidence="8 17" id="KW-0547">Nucleotide-binding</keyword>
<keyword evidence="10 17" id="KW-0067">ATP-binding</keyword>
<evidence type="ECO:0000256" key="6">
    <source>
        <dbReference type="ARBA" id="ARBA00022679"/>
    </source>
</evidence>
<evidence type="ECO:0000256" key="8">
    <source>
        <dbReference type="ARBA" id="ARBA00022741"/>
    </source>
</evidence>
<comment type="pathway">
    <text evidence="17">Nucleotide-sugar biosynthesis; ADP-L-glycero-beta-D-manno-heptose biosynthesis; ADP-L-glycero-beta-D-manno-heptose from D-glycero-beta-D-manno-heptose 7-phosphate: step 3/4.</text>
</comment>
<dbReference type="PANTHER" id="PTHR46969">
    <property type="entry name" value="BIFUNCTIONAL PROTEIN HLDE"/>
    <property type="match status" value="1"/>
</dbReference>
<dbReference type="InterPro" id="IPR002173">
    <property type="entry name" value="Carboh/pur_kinase_PfkB_CS"/>
</dbReference>
<keyword evidence="11 17" id="KW-0511">Multifunctional enzyme</keyword>